<evidence type="ECO:0000256" key="1">
    <source>
        <dbReference type="SAM" id="MobiDB-lite"/>
    </source>
</evidence>
<feature type="region of interest" description="Disordered" evidence="1">
    <location>
        <begin position="106"/>
        <end position="133"/>
    </location>
</feature>
<dbReference type="RefSeq" id="WP_344778839.1">
    <property type="nucleotide sequence ID" value="NZ_BAABAH010000021.1"/>
</dbReference>
<protein>
    <recommendedName>
        <fullName evidence="4">Mycofactocin biosynthesis chaperone MftB</fullName>
    </recommendedName>
</protein>
<accession>A0ABP7J4U7</accession>
<organism evidence="2 3">
    <name type="scientific">Nocardioides panacisoli</name>
    <dbReference type="NCBI Taxonomy" id="627624"/>
    <lineage>
        <taxon>Bacteria</taxon>
        <taxon>Bacillati</taxon>
        <taxon>Actinomycetota</taxon>
        <taxon>Actinomycetes</taxon>
        <taxon>Propionibacteriales</taxon>
        <taxon>Nocardioidaceae</taxon>
        <taxon>Nocardioides</taxon>
    </lineage>
</organism>
<evidence type="ECO:0000313" key="3">
    <source>
        <dbReference type="Proteomes" id="UP001501821"/>
    </source>
</evidence>
<name>A0ABP7J4U7_9ACTN</name>
<gene>
    <name evidence="2" type="ORF">GCM10022242_39870</name>
</gene>
<dbReference type="Proteomes" id="UP001501821">
    <property type="component" value="Unassembled WGS sequence"/>
</dbReference>
<keyword evidence="3" id="KW-1185">Reference proteome</keyword>
<proteinExistence type="predicted"/>
<dbReference type="EMBL" id="BAABAH010000021">
    <property type="protein sequence ID" value="GAA3834890.1"/>
    <property type="molecule type" value="Genomic_DNA"/>
</dbReference>
<evidence type="ECO:0008006" key="4">
    <source>
        <dbReference type="Google" id="ProtNLM"/>
    </source>
</evidence>
<comment type="caution">
    <text evidence="2">The sequence shown here is derived from an EMBL/GenBank/DDBJ whole genome shotgun (WGS) entry which is preliminary data.</text>
</comment>
<reference evidence="3" key="1">
    <citation type="journal article" date="2019" name="Int. J. Syst. Evol. Microbiol.">
        <title>The Global Catalogue of Microorganisms (GCM) 10K type strain sequencing project: providing services to taxonomists for standard genome sequencing and annotation.</title>
        <authorList>
            <consortium name="The Broad Institute Genomics Platform"/>
            <consortium name="The Broad Institute Genome Sequencing Center for Infectious Disease"/>
            <person name="Wu L."/>
            <person name="Ma J."/>
        </authorList>
    </citation>
    <scope>NUCLEOTIDE SEQUENCE [LARGE SCALE GENOMIC DNA]</scope>
    <source>
        <strain evidence="3">JCM 16953</strain>
    </source>
</reference>
<evidence type="ECO:0000313" key="2">
    <source>
        <dbReference type="EMBL" id="GAA3834890.1"/>
    </source>
</evidence>
<sequence length="133" mass="14443">MTSVHAPTTVLRLRPGFPVLRRDAGSLQVGCHRPWAVRLPDRPSVRELLAGLEAGTPAEHLDHDARLALDRLLARGLVVLGTPDATTAPRPAELLLSVTTPAAAVRPDARRRSASWPNPLRRPGCRSCSRSRD</sequence>